<name>A0AAN6JK74_9BASI</name>
<dbReference type="Proteomes" id="UP001176521">
    <property type="component" value="Unassembled WGS sequence"/>
</dbReference>
<gene>
    <name evidence="3" type="ORF">OC842_004111</name>
</gene>
<comment type="caution">
    <text evidence="3">The sequence shown here is derived from an EMBL/GenBank/DDBJ whole genome shotgun (WGS) entry which is preliminary data.</text>
</comment>
<feature type="compositionally biased region" description="Basic residues" evidence="1">
    <location>
        <begin position="147"/>
        <end position="163"/>
    </location>
</feature>
<reference evidence="3" key="1">
    <citation type="journal article" date="2023" name="PhytoFront">
        <title>Draft Genome Resources of Seven Strains of Tilletia horrida, Causal Agent of Kernel Smut of Rice.</title>
        <authorList>
            <person name="Khanal S."/>
            <person name="Antony Babu S."/>
            <person name="Zhou X.G."/>
        </authorList>
    </citation>
    <scope>NUCLEOTIDE SEQUENCE</scope>
    <source>
        <strain evidence="3">TX3</strain>
    </source>
</reference>
<keyword evidence="4" id="KW-1185">Reference proteome</keyword>
<organism evidence="3 4">
    <name type="scientific">Tilletia horrida</name>
    <dbReference type="NCBI Taxonomy" id="155126"/>
    <lineage>
        <taxon>Eukaryota</taxon>
        <taxon>Fungi</taxon>
        <taxon>Dikarya</taxon>
        <taxon>Basidiomycota</taxon>
        <taxon>Ustilaginomycotina</taxon>
        <taxon>Exobasidiomycetes</taxon>
        <taxon>Tilletiales</taxon>
        <taxon>Tilletiaceae</taxon>
        <taxon>Tilletia</taxon>
    </lineage>
</organism>
<sequence length="234" mass="24839">MRLTALFLMLAIAFTSVAADTDVQAIAVAHKAAMPAAPAISSEERMVKRLLSSGPGASSYGVKATHEQPQRVPSDSFKPAQTEQQKPAAAAAQANTKSAHHAAKKATKKASAKAKAAHHHGKAASKKVEHGMTKKTQKREANPGEHHHAHQQQHGKPHGKAHHGAPAAAAGGGGGKPQTHGKLARPPHGQAQRPAKDFSTFGNAMWKKAEQHEQHQQQHGRPAKDFDSQKNTAW</sequence>
<feature type="chain" id="PRO_5042947751" evidence="2">
    <location>
        <begin position="20"/>
        <end position="234"/>
    </location>
</feature>
<accession>A0AAN6JK74</accession>
<dbReference type="AlphaFoldDB" id="A0AAN6JK74"/>
<evidence type="ECO:0000256" key="1">
    <source>
        <dbReference type="SAM" id="MobiDB-lite"/>
    </source>
</evidence>
<evidence type="ECO:0000313" key="3">
    <source>
        <dbReference type="EMBL" id="KAK0529864.1"/>
    </source>
</evidence>
<evidence type="ECO:0000256" key="2">
    <source>
        <dbReference type="SAM" id="SignalP"/>
    </source>
</evidence>
<protein>
    <submittedName>
        <fullName evidence="3">Uncharacterized protein</fullName>
    </submittedName>
</protein>
<evidence type="ECO:0000313" key="4">
    <source>
        <dbReference type="Proteomes" id="UP001176521"/>
    </source>
</evidence>
<feature type="compositionally biased region" description="Low complexity" evidence="1">
    <location>
        <begin position="79"/>
        <end position="97"/>
    </location>
</feature>
<feature type="compositionally biased region" description="Basic and acidic residues" evidence="1">
    <location>
        <begin position="126"/>
        <end position="146"/>
    </location>
</feature>
<feature type="signal peptide" evidence="2">
    <location>
        <begin position="1"/>
        <end position="19"/>
    </location>
</feature>
<feature type="compositionally biased region" description="Basic residues" evidence="1">
    <location>
        <begin position="98"/>
        <end position="125"/>
    </location>
</feature>
<keyword evidence="2" id="KW-0732">Signal</keyword>
<feature type="compositionally biased region" description="Basic and acidic residues" evidence="1">
    <location>
        <begin position="207"/>
        <end position="228"/>
    </location>
</feature>
<feature type="region of interest" description="Disordered" evidence="1">
    <location>
        <begin position="52"/>
        <end position="234"/>
    </location>
</feature>
<proteinExistence type="predicted"/>
<dbReference type="EMBL" id="JAPDMQ010000231">
    <property type="protein sequence ID" value="KAK0529864.1"/>
    <property type="molecule type" value="Genomic_DNA"/>
</dbReference>